<name>A0A975IZ51_9BACT</name>
<dbReference type="EMBL" id="CP073100">
    <property type="protein sequence ID" value="QUE50819.1"/>
    <property type="molecule type" value="Genomic_DNA"/>
</dbReference>
<gene>
    <name evidence="2" type="ORF">KBB96_18410</name>
</gene>
<keyword evidence="1" id="KW-0472">Membrane</keyword>
<keyword evidence="1" id="KW-0812">Transmembrane</keyword>
<sequence>MFKKIVSGLEQAHLKSLAAKGGLSCPACGTVMHQLPAEMDAIVTCLSCGHFGSASEWARGNTDGNRVGRADQPPAGTRIVREKAGSFTTWHIPPSGNGGGLVGFGWVWTIFIAIFTFAATTPLWLTKITPDAKVQVKGASGAGGTLAMLGFLSIFWAVGLAMLYFGYRMKNAKHRVTIGNGAVTLLRDWSGRKKEKSLPLAGLQSISQVVFYSRNYQPVHGVELKGSSGKLRFGSGLTPEEKAWLVADFKAAVWPQSQAGLQNTGARQASGQPQGIFSVALPGSAAGGLIFGVLFALIGGTFVGIGLLMMSGSHGSSPGFFETVDAGFRGIWITMSSVFFVIGCIVTVMSARKLGIETRIEGTTRHIAVRKMKKGLVLEEKLFDRAQVRDIRASETGQMNGKPMKKVELIVGQKAERIALWVDGEKADAAVDEVRRALG</sequence>
<evidence type="ECO:0000313" key="2">
    <source>
        <dbReference type="EMBL" id="QUE50819.1"/>
    </source>
</evidence>
<organism evidence="2 3">
    <name type="scientific">Luteolibacter ambystomatis</name>
    <dbReference type="NCBI Taxonomy" id="2824561"/>
    <lineage>
        <taxon>Bacteria</taxon>
        <taxon>Pseudomonadati</taxon>
        <taxon>Verrucomicrobiota</taxon>
        <taxon>Verrucomicrobiia</taxon>
        <taxon>Verrucomicrobiales</taxon>
        <taxon>Verrucomicrobiaceae</taxon>
        <taxon>Luteolibacter</taxon>
    </lineage>
</organism>
<dbReference type="Proteomes" id="UP000676169">
    <property type="component" value="Chromosome"/>
</dbReference>
<dbReference type="RefSeq" id="WP_211630958.1">
    <property type="nucleotide sequence ID" value="NZ_CP073100.1"/>
</dbReference>
<dbReference type="KEGG" id="lamb:KBB96_18410"/>
<feature type="transmembrane region" description="Helical" evidence="1">
    <location>
        <begin position="101"/>
        <end position="125"/>
    </location>
</feature>
<evidence type="ECO:0000313" key="3">
    <source>
        <dbReference type="Proteomes" id="UP000676169"/>
    </source>
</evidence>
<protein>
    <submittedName>
        <fullName evidence="2">Uncharacterized protein</fullName>
    </submittedName>
</protein>
<feature type="transmembrane region" description="Helical" evidence="1">
    <location>
        <begin position="145"/>
        <end position="165"/>
    </location>
</feature>
<feature type="transmembrane region" description="Helical" evidence="1">
    <location>
        <begin position="289"/>
        <end position="310"/>
    </location>
</feature>
<keyword evidence="1" id="KW-1133">Transmembrane helix</keyword>
<reference evidence="2" key="1">
    <citation type="submission" date="2021-04" db="EMBL/GenBank/DDBJ databases">
        <title>Luteolibacter sp. 32A isolated from the skin of an Anderson's salamander (Ambystoma andersonii).</title>
        <authorList>
            <person name="Spergser J."/>
            <person name="Busse H.-J."/>
        </authorList>
    </citation>
    <scope>NUCLEOTIDE SEQUENCE</scope>
    <source>
        <strain evidence="2">32A</strain>
    </source>
</reference>
<proteinExistence type="predicted"/>
<accession>A0A975IZ51</accession>
<dbReference type="AlphaFoldDB" id="A0A975IZ51"/>
<keyword evidence="3" id="KW-1185">Reference proteome</keyword>
<evidence type="ECO:0000256" key="1">
    <source>
        <dbReference type="SAM" id="Phobius"/>
    </source>
</evidence>
<feature type="transmembrane region" description="Helical" evidence="1">
    <location>
        <begin position="330"/>
        <end position="351"/>
    </location>
</feature>